<organism evidence="2">
    <name type="scientific">freshwater metagenome</name>
    <dbReference type="NCBI Taxonomy" id="449393"/>
    <lineage>
        <taxon>unclassified sequences</taxon>
        <taxon>metagenomes</taxon>
        <taxon>ecological metagenomes</taxon>
    </lineage>
</organism>
<proteinExistence type="predicted"/>
<dbReference type="PANTHER" id="PTHR36151">
    <property type="entry name" value="BLR2777 PROTEIN"/>
    <property type="match status" value="1"/>
</dbReference>
<dbReference type="Pfam" id="PF09995">
    <property type="entry name" value="MPAB_Lcp_cat"/>
    <property type="match status" value="1"/>
</dbReference>
<name>A0A6J6UA05_9ZZZZ</name>
<dbReference type="EMBL" id="CAEZZJ010000046">
    <property type="protein sequence ID" value="CAB4756466.1"/>
    <property type="molecule type" value="Genomic_DNA"/>
</dbReference>
<feature type="domain" description="ER-bound oxygenase mpaB/mpaB'/Rubber oxygenase catalytic" evidence="1">
    <location>
        <begin position="51"/>
        <end position="268"/>
    </location>
</feature>
<dbReference type="AlphaFoldDB" id="A0A6J6UA05"/>
<protein>
    <submittedName>
        <fullName evidence="2">Unannotated protein</fullName>
    </submittedName>
</protein>
<dbReference type="InterPro" id="IPR018713">
    <property type="entry name" value="MPAB/Lcp_cat_dom"/>
</dbReference>
<evidence type="ECO:0000313" key="2">
    <source>
        <dbReference type="EMBL" id="CAB4756466.1"/>
    </source>
</evidence>
<reference evidence="2" key="1">
    <citation type="submission" date="2020-05" db="EMBL/GenBank/DDBJ databases">
        <authorList>
            <person name="Chiriac C."/>
            <person name="Salcher M."/>
            <person name="Ghai R."/>
            <person name="Kavagutti S V."/>
        </authorList>
    </citation>
    <scope>NUCLEOTIDE SEQUENCE</scope>
</reference>
<sequence length="299" mass="32559">MPAFHKFFLTKPLADAFRKNVSGSKDGLPDWARDIALGNDAGLFKADGAVWKVHGNLGTLVGGVRALLLQAAHPAPLAGVAQHSRYESDPMGRLAGTTRWLTITTFGSTEIIEREAKRVNAMHSKVAGDYTDKSGVHTNYRAQDSRFLLWVHCAFTDSFIKSHLALGYALAEGGDEYVSDWAKSAIPLGLSDAPKSMAELEATLNDFRKNDLARSAKTEEVVRFILKPPFGKTGLLFYRIIANAAIATLDSNELEILGLKPKSTVWLKIARGALNVFSAILGPESPSQNLARQRIARIS</sequence>
<gene>
    <name evidence="2" type="ORF">UFOPK2852_00535</name>
</gene>
<dbReference type="GO" id="GO:0016491">
    <property type="term" value="F:oxidoreductase activity"/>
    <property type="evidence" value="ECO:0007669"/>
    <property type="project" value="InterPro"/>
</dbReference>
<accession>A0A6J6UA05</accession>
<evidence type="ECO:0000259" key="1">
    <source>
        <dbReference type="Pfam" id="PF09995"/>
    </source>
</evidence>
<dbReference type="PANTHER" id="PTHR36151:SF3">
    <property type="entry name" value="ER-BOUND OXYGENASE MPAB_MPAB'_RUBBER OXYGENASE CATALYTIC DOMAIN-CONTAINING PROTEIN"/>
    <property type="match status" value="1"/>
</dbReference>